<dbReference type="GO" id="GO:0016787">
    <property type="term" value="F:hydrolase activity"/>
    <property type="evidence" value="ECO:0007669"/>
    <property type="project" value="InterPro"/>
</dbReference>
<dbReference type="GO" id="GO:0019748">
    <property type="term" value="P:secondary metabolic process"/>
    <property type="evidence" value="ECO:0007669"/>
    <property type="project" value="TreeGrafter"/>
</dbReference>
<evidence type="ECO:0000259" key="4">
    <source>
        <dbReference type="Pfam" id="PF04909"/>
    </source>
</evidence>
<dbReference type="EMBL" id="KN847317">
    <property type="protein sequence ID" value="KIW59743.1"/>
    <property type="molecule type" value="Genomic_DNA"/>
</dbReference>
<name>A0A0D2EVL2_9EURO</name>
<dbReference type="PANTHER" id="PTHR21240">
    <property type="entry name" value="2-AMINO-3-CARBOXYLMUCONATE-6-SEMIALDEHYDE DECARBOXYLASE"/>
    <property type="match status" value="1"/>
</dbReference>
<evidence type="ECO:0000256" key="1">
    <source>
        <dbReference type="ARBA" id="ARBA00022793"/>
    </source>
</evidence>
<dbReference type="OrthoDB" id="432010at2759"/>
<keyword evidence="2 3" id="KW-0456">Lyase</keyword>
<dbReference type="AlphaFoldDB" id="A0A0D2EVL2"/>
<dbReference type="Pfam" id="PF04909">
    <property type="entry name" value="Amidohydro_2"/>
    <property type="match status" value="1"/>
</dbReference>
<dbReference type="Gene3D" id="3.20.20.140">
    <property type="entry name" value="Metal-dependent hydrolases"/>
    <property type="match status" value="1"/>
</dbReference>
<evidence type="ECO:0000313" key="5">
    <source>
        <dbReference type="EMBL" id="KIW59743.1"/>
    </source>
</evidence>
<dbReference type="InterPro" id="IPR032465">
    <property type="entry name" value="ACMSD"/>
</dbReference>
<sequence length="354" mass="39804">MDSLSVAPNMKSPTMTPPLIALEEHFYSRAVFDSFDNDMKTGISKWPGALDRLFDAGDLRLKEMDNGKVVLQVISHCAADNPSPEVCRAGNDQLAEEIRKSEETRKRFAGFAVLPMSDPGAAATELERTVKEHGFVGALVDHKAGNKFCDGDEYDVLWQKLQDLDVPIYLHPAWPTRELLQTSYAGNYPPRSMTVIGGAMWGWHSEVGVHVLRLHAARVFDKFPKLKIILGHFGEMMPFMLQRIVDQESIMGKRDRPFGQVWNENIWITTSAAYSVDPMRCILANTKIERIMYSIDYPFTTNERGLKFFQDLEKSGLVNEKELELIAYKNAENLLGVKAQPAKQVNGNGTSHNA</sequence>
<evidence type="ECO:0000256" key="3">
    <source>
        <dbReference type="RuleBase" id="RU366045"/>
    </source>
</evidence>
<gene>
    <name evidence="5" type="ORF">PV05_00014</name>
</gene>
<dbReference type="HOGENOM" id="CLU_039329_5_1_1"/>
<dbReference type="STRING" id="348802.A0A0D2EVL2"/>
<protein>
    <recommendedName>
        <fullName evidence="4">Amidohydrolase-related domain-containing protein</fullName>
    </recommendedName>
</protein>
<evidence type="ECO:0000313" key="6">
    <source>
        <dbReference type="Proteomes" id="UP000054342"/>
    </source>
</evidence>
<dbReference type="SUPFAM" id="SSF51556">
    <property type="entry name" value="Metallo-dependent hydrolases"/>
    <property type="match status" value="1"/>
</dbReference>
<dbReference type="RefSeq" id="XP_013320327.1">
    <property type="nucleotide sequence ID" value="XM_013464873.1"/>
</dbReference>
<evidence type="ECO:0000256" key="2">
    <source>
        <dbReference type="ARBA" id="ARBA00023239"/>
    </source>
</evidence>
<accession>A0A0D2EVL2</accession>
<proteinExistence type="inferred from homology"/>
<reference evidence="5 6" key="1">
    <citation type="submission" date="2015-01" db="EMBL/GenBank/DDBJ databases">
        <title>The Genome Sequence of Exophiala xenobiotica CBS118157.</title>
        <authorList>
            <consortium name="The Broad Institute Genomics Platform"/>
            <person name="Cuomo C."/>
            <person name="de Hoog S."/>
            <person name="Gorbushina A."/>
            <person name="Stielow B."/>
            <person name="Teixiera M."/>
            <person name="Abouelleil A."/>
            <person name="Chapman S.B."/>
            <person name="Priest M."/>
            <person name="Young S.K."/>
            <person name="Wortman J."/>
            <person name="Nusbaum C."/>
            <person name="Birren B."/>
        </authorList>
    </citation>
    <scope>NUCLEOTIDE SEQUENCE [LARGE SCALE GENOMIC DNA]</scope>
    <source>
        <strain evidence="5 6">CBS 118157</strain>
    </source>
</reference>
<comment type="similarity">
    <text evidence="3">Belongs to the metallo-dependent hydrolases superfamily.</text>
</comment>
<feature type="domain" description="Amidohydrolase-related" evidence="4">
    <location>
        <begin position="84"/>
        <end position="336"/>
    </location>
</feature>
<keyword evidence="1 3" id="KW-0210">Decarboxylase</keyword>
<dbReference type="Proteomes" id="UP000054342">
    <property type="component" value="Unassembled WGS sequence"/>
</dbReference>
<organism evidence="5 6">
    <name type="scientific">Exophiala xenobiotica</name>
    <dbReference type="NCBI Taxonomy" id="348802"/>
    <lineage>
        <taxon>Eukaryota</taxon>
        <taxon>Fungi</taxon>
        <taxon>Dikarya</taxon>
        <taxon>Ascomycota</taxon>
        <taxon>Pezizomycotina</taxon>
        <taxon>Eurotiomycetes</taxon>
        <taxon>Chaetothyriomycetidae</taxon>
        <taxon>Chaetothyriales</taxon>
        <taxon>Herpotrichiellaceae</taxon>
        <taxon>Exophiala</taxon>
    </lineage>
</organism>
<keyword evidence="6" id="KW-1185">Reference proteome</keyword>
<dbReference type="GeneID" id="25321922"/>
<dbReference type="InterPro" id="IPR032466">
    <property type="entry name" value="Metal_Hydrolase"/>
</dbReference>
<dbReference type="GO" id="GO:0016831">
    <property type="term" value="F:carboxy-lyase activity"/>
    <property type="evidence" value="ECO:0007669"/>
    <property type="project" value="UniProtKB-KW"/>
</dbReference>
<dbReference type="PANTHER" id="PTHR21240:SF30">
    <property type="entry name" value="AMIDOHYDROLASE-RELATED DOMAIN-CONTAINING PROTEIN-RELATED"/>
    <property type="match status" value="1"/>
</dbReference>
<dbReference type="GO" id="GO:0005829">
    <property type="term" value="C:cytosol"/>
    <property type="evidence" value="ECO:0007669"/>
    <property type="project" value="TreeGrafter"/>
</dbReference>
<dbReference type="InterPro" id="IPR006680">
    <property type="entry name" value="Amidohydro-rel"/>
</dbReference>